<accession>A0A015K1R2</accession>
<comment type="caution">
    <text evidence="2">The sequence shown here is derived from an EMBL/GenBank/DDBJ whole genome shotgun (WGS) entry which is preliminary data.</text>
</comment>
<proteinExistence type="predicted"/>
<dbReference type="InterPro" id="IPR050863">
    <property type="entry name" value="CenT-Element_Derived"/>
</dbReference>
<dbReference type="GO" id="GO:0003677">
    <property type="term" value="F:DNA binding"/>
    <property type="evidence" value="ECO:0007669"/>
    <property type="project" value="TreeGrafter"/>
</dbReference>
<evidence type="ECO:0000259" key="1">
    <source>
        <dbReference type="Pfam" id="PF03184"/>
    </source>
</evidence>
<dbReference type="InterPro" id="IPR004875">
    <property type="entry name" value="DDE_SF_endonuclease_dom"/>
</dbReference>
<dbReference type="Pfam" id="PF03184">
    <property type="entry name" value="DDE_1"/>
    <property type="match status" value="1"/>
</dbReference>
<dbReference type="OrthoDB" id="2398629at2759"/>
<gene>
    <name evidence="2" type="ORF">RirG_244560</name>
</gene>
<dbReference type="AlphaFoldDB" id="A0A015K1R2"/>
<evidence type="ECO:0000313" key="2">
    <source>
        <dbReference type="EMBL" id="EXX53371.1"/>
    </source>
</evidence>
<evidence type="ECO:0000313" key="3">
    <source>
        <dbReference type="Proteomes" id="UP000022910"/>
    </source>
</evidence>
<protein>
    <recommendedName>
        <fullName evidence="1">DDE-1 domain-containing protein</fullName>
    </recommendedName>
</protein>
<feature type="domain" description="DDE-1" evidence="1">
    <location>
        <begin position="3"/>
        <end position="101"/>
    </location>
</feature>
<organism evidence="2 3">
    <name type="scientific">Rhizophagus irregularis (strain DAOM 197198w)</name>
    <name type="common">Glomus intraradices</name>
    <dbReference type="NCBI Taxonomy" id="1432141"/>
    <lineage>
        <taxon>Eukaryota</taxon>
        <taxon>Fungi</taxon>
        <taxon>Fungi incertae sedis</taxon>
        <taxon>Mucoromycota</taxon>
        <taxon>Glomeromycotina</taxon>
        <taxon>Glomeromycetes</taxon>
        <taxon>Glomerales</taxon>
        <taxon>Glomeraceae</taxon>
        <taxon>Rhizophagus</taxon>
    </lineage>
</organism>
<dbReference type="GO" id="GO:0005634">
    <property type="term" value="C:nucleus"/>
    <property type="evidence" value="ECO:0007669"/>
    <property type="project" value="TreeGrafter"/>
</dbReference>
<dbReference type="STRING" id="1432141.A0A015K1R2"/>
<sequence length="221" mass="25095">MKRQNCKILLLADNAPTHLLDETIQLSNIKVYFLPPNTTAHLQPLDAGIINSFKAQYRKLLVANRVETYDLAQKSGSNITPVDILDAITFVSEAWNIVKSKLQEMIDELNLQDSITAERFIHIDDKILIELLSDEEIIAAIISRPENDDIEEDDESETNISISNKEALSSLEKVVQYFKNPPDNILVDYTELKTLNALKSKINKQIQDNAKQTTLDSFMQH</sequence>
<name>A0A015K1R2_RHIIW</name>
<dbReference type="PANTHER" id="PTHR19303:SF73">
    <property type="entry name" value="PROTEIN PDC2"/>
    <property type="match status" value="1"/>
</dbReference>
<dbReference type="EMBL" id="JEMT01028939">
    <property type="protein sequence ID" value="EXX53371.1"/>
    <property type="molecule type" value="Genomic_DNA"/>
</dbReference>
<reference evidence="2 3" key="1">
    <citation type="submission" date="2014-02" db="EMBL/GenBank/DDBJ databases">
        <title>Single nucleus genome sequencing reveals high similarity among nuclei of an endomycorrhizal fungus.</title>
        <authorList>
            <person name="Lin K."/>
            <person name="Geurts R."/>
            <person name="Zhang Z."/>
            <person name="Limpens E."/>
            <person name="Saunders D.G."/>
            <person name="Mu D."/>
            <person name="Pang E."/>
            <person name="Cao H."/>
            <person name="Cha H."/>
            <person name="Lin T."/>
            <person name="Zhou Q."/>
            <person name="Shang Y."/>
            <person name="Li Y."/>
            <person name="Ivanov S."/>
            <person name="Sharma T."/>
            <person name="Velzen R.V."/>
            <person name="Ruijter N.D."/>
            <person name="Aanen D.K."/>
            <person name="Win J."/>
            <person name="Kamoun S."/>
            <person name="Bisseling T."/>
            <person name="Huang S."/>
        </authorList>
    </citation>
    <scope>NUCLEOTIDE SEQUENCE [LARGE SCALE GENOMIC DNA]</scope>
    <source>
        <strain evidence="3">DAOM197198w</strain>
    </source>
</reference>
<dbReference type="PANTHER" id="PTHR19303">
    <property type="entry name" value="TRANSPOSON"/>
    <property type="match status" value="1"/>
</dbReference>
<dbReference type="Proteomes" id="UP000022910">
    <property type="component" value="Unassembled WGS sequence"/>
</dbReference>
<keyword evidence="3" id="KW-1185">Reference proteome</keyword>
<dbReference type="HOGENOM" id="CLU_018294_3_1_1"/>